<feature type="domain" description="Predicted 3'-5' exonuclease PolB-like" evidence="1">
    <location>
        <begin position="43"/>
        <end position="252"/>
    </location>
</feature>
<dbReference type="InterPro" id="IPR019288">
    <property type="entry name" value="3'-5'_exonuclease_PolB-like"/>
</dbReference>
<dbReference type="eggNOG" id="COG3298">
    <property type="taxonomic scope" value="Bacteria"/>
</dbReference>
<sequence>MLCVFDCETIPDVELLRLQMGLEGSDLEVCEKAFKIQEEKSGSSFLPYPFHKIVSIAAVIADDYGRFIKVGGFAQEGSEKEILGAFLDYLNAKQPKLVSFNGRGFDLPMLLLRAMKYNLSAYAYFESDNPALNKNKWENYRQRYSERFHVDLYDTLGHYGAGRSMRLDLVCAMSGLPGKFDVHGDEVYRLYFEGKRGEIDEYCQSDVLNTYWLYLKYELLAGNLTLEDYYATLAEFMHKIPQGRSYSEIFLQYAQKEIDAKES</sequence>
<name>Q7MSB0_WOLSU</name>
<dbReference type="EMBL" id="BX571658">
    <property type="protein sequence ID" value="CAE09746.1"/>
    <property type="molecule type" value="Genomic_DNA"/>
</dbReference>
<reference evidence="2 3" key="1">
    <citation type="journal article" date="2003" name="Proc. Natl. Acad. Sci. U.S.A.">
        <title>Complete genome sequence and analysis of Wolinella succinogenes.</title>
        <authorList>
            <person name="Baar C."/>
            <person name="Eppinger M."/>
            <person name="Raddatz G."/>
            <person name="Simon JM."/>
            <person name="Lanz C."/>
            <person name="Klimmek O."/>
            <person name="Nandakumar R."/>
            <person name="Gross R."/>
            <person name="Rosinus A."/>
            <person name="Keller H."/>
            <person name="Jagtap P."/>
            <person name="Linke B."/>
            <person name="Meyer F."/>
            <person name="Lederer H."/>
            <person name="Schuster S.C."/>
        </authorList>
    </citation>
    <scope>NUCLEOTIDE SEQUENCE [LARGE SCALE GENOMIC DNA]</scope>
    <source>
        <strain evidence="3">ATCC 29543 / DSM 1740 / CCUG 13145 / JCM 31913 / LMG 7466 / NCTC 11488 / FDC 602W</strain>
    </source>
</reference>
<dbReference type="STRING" id="273121.WS0615"/>
<dbReference type="InterPro" id="IPR036397">
    <property type="entry name" value="RNaseH_sf"/>
</dbReference>
<dbReference type="CDD" id="cd05782">
    <property type="entry name" value="DNA_polB_like1_exo"/>
    <property type="match status" value="1"/>
</dbReference>
<dbReference type="HOGENOM" id="CLU_069554_0_0_7"/>
<dbReference type="AlphaFoldDB" id="Q7MSB0"/>
<evidence type="ECO:0000313" key="3">
    <source>
        <dbReference type="Proteomes" id="UP000000422"/>
    </source>
</evidence>
<protein>
    <recommendedName>
        <fullName evidence="1">Predicted 3'-5' exonuclease PolB-like domain-containing protein</fullName>
    </recommendedName>
</protein>
<organism evidence="3">
    <name type="scientific">Wolinella succinogenes (strain ATCC 29543 / DSM 1740 / CCUG 13145 / JCM 31913 / LMG 7466 / NCTC 11488 / FDC 602W)</name>
    <name type="common">Vibrio succinogenes</name>
    <dbReference type="NCBI Taxonomy" id="273121"/>
    <lineage>
        <taxon>Bacteria</taxon>
        <taxon>Pseudomonadati</taxon>
        <taxon>Campylobacterota</taxon>
        <taxon>Epsilonproteobacteria</taxon>
        <taxon>Campylobacterales</taxon>
        <taxon>Helicobacteraceae</taxon>
        <taxon>Wolinella</taxon>
    </lineage>
</organism>
<dbReference type="GO" id="GO:0003676">
    <property type="term" value="F:nucleic acid binding"/>
    <property type="evidence" value="ECO:0007669"/>
    <property type="project" value="InterPro"/>
</dbReference>
<dbReference type="Gene3D" id="3.30.420.10">
    <property type="entry name" value="Ribonuclease H-like superfamily/Ribonuclease H"/>
    <property type="match status" value="1"/>
</dbReference>
<evidence type="ECO:0000259" key="1">
    <source>
        <dbReference type="Pfam" id="PF10108"/>
    </source>
</evidence>
<proteinExistence type="predicted"/>
<evidence type="ECO:0000313" key="2">
    <source>
        <dbReference type="EMBL" id="CAE09746.1"/>
    </source>
</evidence>
<dbReference type="Proteomes" id="UP000000422">
    <property type="component" value="Chromosome"/>
</dbReference>
<gene>
    <name evidence="2" type="ordered locus">WS0615</name>
</gene>
<dbReference type="InterPro" id="IPR012337">
    <property type="entry name" value="RNaseH-like_sf"/>
</dbReference>
<keyword evidence="3" id="KW-1185">Reference proteome</keyword>
<dbReference type="KEGG" id="wsu:WS0615"/>
<accession>Q7MSB0</accession>
<dbReference type="Pfam" id="PF10108">
    <property type="entry name" value="DNA_pol_B_exo2"/>
    <property type="match status" value="1"/>
</dbReference>
<dbReference type="SUPFAM" id="SSF53098">
    <property type="entry name" value="Ribonuclease H-like"/>
    <property type="match status" value="1"/>
</dbReference>
<dbReference type="RefSeq" id="WP_011138546.1">
    <property type="nucleotide sequence ID" value="NC_005090.1"/>
</dbReference>